<proteinExistence type="predicted"/>
<organism evidence="3 4">
    <name type="scientific">Porphyridium purpureum</name>
    <name type="common">Red alga</name>
    <name type="synonym">Porphyridium cruentum</name>
    <dbReference type="NCBI Taxonomy" id="35688"/>
    <lineage>
        <taxon>Eukaryota</taxon>
        <taxon>Rhodophyta</taxon>
        <taxon>Bangiophyceae</taxon>
        <taxon>Porphyridiales</taxon>
        <taxon>Porphyridiaceae</taxon>
        <taxon>Porphyridium</taxon>
    </lineage>
</organism>
<accession>A0A5J4Z6B4</accession>
<evidence type="ECO:0000313" key="4">
    <source>
        <dbReference type="Proteomes" id="UP000324585"/>
    </source>
</evidence>
<dbReference type="GO" id="GO:0003676">
    <property type="term" value="F:nucleic acid binding"/>
    <property type="evidence" value="ECO:0007669"/>
    <property type="project" value="InterPro"/>
</dbReference>
<comment type="caution">
    <text evidence="3">The sequence shown here is derived from an EMBL/GenBank/DDBJ whole genome shotgun (WGS) entry which is preliminary data.</text>
</comment>
<dbReference type="SUPFAM" id="SSF57756">
    <property type="entry name" value="Retrovirus zinc finger-like domains"/>
    <property type="match status" value="1"/>
</dbReference>
<reference evidence="4" key="1">
    <citation type="journal article" date="2019" name="Nat. Commun.">
        <title>Expansion of phycobilisome linker gene families in mesophilic red algae.</title>
        <authorList>
            <person name="Lee J."/>
            <person name="Kim D."/>
            <person name="Bhattacharya D."/>
            <person name="Yoon H.S."/>
        </authorList>
    </citation>
    <scope>NUCLEOTIDE SEQUENCE [LARGE SCALE GENOMIC DNA]</scope>
    <source>
        <strain evidence="4">CCMP 1328</strain>
    </source>
</reference>
<dbReference type="Proteomes" id="UP000324585">
    <property type="component" value="Unassembled WGS sequence"/>
</dbReference>
<keyword evidence="1" id="KW-0863">Zinc-finger</keyword>
<feature type="domain" description="CCHC-type" evidence="2">
    <location>
        <begin position="221"/>
        <end position="235"/>
    </location>
</feature>
<sequence>MDQRSLGRAGEPSSLCSRLDTYDGDRDALKIRTWLFSARETIFVPMRENVGTGVAGAELPARAVRTAATYLRGSALIWYMTQQRFTSWDTFATALEVAFMPPHASRAARDELANLSQSGSIVEYTNAFSRITMMIPGITQDEKMDRFVRGLRSQIRVEVLKASVSTVDQAMQVACAAESAYGAGALHHPVRAPRYDEGGAAPMELGAFNGGKRQPGRGPACWNCGKRGHLKADCRAAKREAGKGLLPSAQ</sequence>
<dbReference type="PANTHER" id="PTHR15503">
    <property type="entry name" value="LDOC1 RELATED"/>
    <property type="match status" value="1"/>
</dbReference>
<dbReference type="Pfam" id="PF03732">
    <property type="entry name" value="Retrotrans_gag"/>
    <property type="match status" value="1"/>
</dbReference>
<keyword evidence="4" id="KW-1185">Reference proteome</keyword>
<protein>
    <recommendedName>
        <fullName evidence="2">CCHC-type domain-containing protein</fullName>
    </recommendedName>
</protein>
<dbReference type="InterPro" id="IPR036875">
    <property type="entry name" value="Znf_CCHC_sf"/>
</dbReference>
<dbReference type="InterPro" id="IPR032567">
    <property type="entry name" value="RTL1-rel"/>
</dbReference>
<dbReference type="AlphaFoldDB" id="A0A5J4Z6B4"/>
<evidence type="ECO:0000259" key="2">
    <source>
        <dbReference type="PROSITE" id="PS50158"/>
    </source>
</evidence>
<dbReference type="InterPro" id="IPR005162">
    <property type="entry name" value="Retrotrans_gag_dom"/>
</dbReference>
<dbReference type="PROSITE" id="PS50158">
    <property type="entry name" value="ZF_CCHC"/>
    <property type="match status" value="1"/>
</dbReference>
<dbReference type="Pfam" id="PF00098">
    <property type="entry name" value="zf-CCHC"/>
    <property type="match status" value="1"/>
</dbReference>
<keyword evidence="1" id="KW-0479">Metal-binding</keyword>
<dbReference type="Gene3D" id="4.10.60.10">
    <property type="entry name" value="Zinc finger, CCHC-type"/>
    <property type="match status" value="1"/>
</dbReference>
<dbReference type="OrthoDB" id="2250058at2759"/>
<keyword evidence="1" id="KW-0862">Zinc</keyword>
<name>A0A5J4Z6B4_PORPP</name>
<dbReference type="SMART" id="SM00343">
    <property type="entry name" value="ZnF_C2HC"/>
    <property type="match status" value="1"/>
</dbReference>
<dbReference type="InterPro" id="IPR001878">
    <property type="entry name" value="Znf_CCHC"/>
</dbReference>
<evidence type="ECO:0000313" key="3">
    <source>
        <dbReference type="EMBL" id="KAA8498187.1"/>
    </source>
</evidence>
<dbReference type="GO" id="GO:0008270">
    <property type="term" value="F:zinc ion binding"/>
    <property type="evidence" value="ECO:0007669"/>
    <property type="project" value="UniProtKB-KW"/>
</dbReference>
<dbReference type="EMBL" id="VRMN01000001">
    <property type="protein sequence ID" value="KAA8498187.1"/>
    <property type="molecule type" value="Genomic_DNA"/>
</dbReference>
<evidence type="ECO:0000256" key="1">
    <source>
        <dbReference type="PROSITE-ProRule" id="PRU00047"/>
    </source>
</evidence>
<gene>
    <name evidence="3" type="ORF">FVE85_5772</name>
</gene>